<organism evidence="2 3">
    <name type="scientific">Streptomyces taklimakanensis</name>
    <dbReference type="NCBI Taxonomy" id="2569853"/>
    <lineage>
        <taxon>Bacteria</taxon>
        <taxon>Bacillati</taxon>
        <taxon>Actinomycetota</taxon>
        <taxon>Actinomycetes</taxon>
        <taxon>Kitasatosporales</taxon>
        <taxon>Streptomycetaceae</taxon>
        <taxon>Streptomyces</taxon>
    </lineage>
</organism>
<proteinExistence type="predicted"/>
<evidence type="ECO:0000313" key="3">
    <source>
        <dbReference type="Proteomes" id="UP000473014"/>
    </source>
</evidence>
<feature type="region of interest" description="Disordered" evidence="1">
    <location>
        <begin position="90"/>
        <end position="127"/>
    </location>
</feature>
<accession>A0A6G2BEU7</accession>
<dbReference type="OrthoDB" id="4331879at2"/>
<feature type="region of interest" description="Disordered" evidence="1">
    <location>
        <begin position="14"/>
        <end position="41"/>
    </location>
</feature>
<comment type="caution">
    <text evidence="2">The sequence shown here is derived from an EMBL/GenBank/DDBJ whole genome shotgun (WGS) entry which is preliminary data.</text>
</comment>
<reference evidence="2 3" key="1">
    <citation type="submission" date="2019-11" db="EMBL/GenBank/DDBJ databases">
        <authorList>
            <person name="Yuan L."/>
        </authorList>
    </citation>
    <scope>NUCLEOTIDE SEQUENCE [LARGE SCALE GENOMIC DNA]</scope>
    <source>
        <strain evidence="2 3">TRM43335</strain>
    </source>
</reference>
<dbReference type="Proteomes" id="UP000473014">
    <property type="component" value="Unassembled WGS sequence"/>
</dbReference>
<keyword evidence="3" id="KW-1185">Reference proteome</keyword>
<gene>
    <name evidence="2" type="ORF">F0L17_16725</name>
</gene>
<protein>
    <submittedName>
        <fullName evidence="2">Uncharacterized protein</fullName>
    </submittedName>
</protein>
<evidence type="ECO:0000256" key="1">
    <source>
        <dbReference type="SAM" id="MobiDB-lite"/>
    </source>
</evidence>
<name>A0A6G2BEU7_9ACTN</name>
<evidence type="ECO:0000313" key="2">
    <source>
        <dbReference type="EMBL" id="MTE20724.1"/>
    </source>
</evidence>
<dbReference type="AlphaFoldDB" id="A0A6G2BEU7"/>
<sequence>MVAFALGGCGIRSTPVPVDAGGAPSRVPCSAPGAEGEPRPGDGTVRMEVHLVCGGAVAPVERSVPVDGTGTDRETRLATARELLDELGKNPSRAERDAGFGTSVPGGLEVTGPGAGDPAETLRLSRDPGGLPPFALAQIVCTFTGTAAAGRQESVVLGGPEEAGGEPLAYSCTAALRGSPDAARTAGVPLP</sequence>
<dbReference type="EMBL" id="WIXO01000001">
    <property type="protein sequence ID" value="MTE20724.1"/>
    <property type="molecule type" value="Genomic_DNA"/>
</dbReference>